<dbReference type="Pfam" id="PF00078">
    <property type="entry name" value="RVT_1"/>
    <property type="match status" value="1"/>
</dbReference>
<dbReference type="InterPro" id="IPR000477">
    <property type="entry name" value="RT_dom"/>
</dbReference>
<dbReference type="EMBL" id="JYDQ01002789">
    <property type="protein sequence ID" value="KRY03444.1"/>
    <property type="molecule type" value="Genomic_DNA"/>
</dbReference>
<comment type="caution">
    <text evidence="2">The sequence shown here is derived from an EMBL/GenBank/DDBJ whole genome shotgun (WGS) entry which is preliminary data.</text>
</comment>
<feature type="non-terminal residue" evidence="2">
    <location>
        <position position="130"/>
    </location>
</feature>
<dbReference type="Proteomes" id="UP000054783">
    <property type="component" value="Unassembled WGS sequence"/>
</dbReference>
<dbReference type="STRING" id="990121.A0A0V0YSY1"/>
<name>A0A0V0YSY1_9BILA</name>
<dbReference type="OrthoDB" id="5920525at2759"/>
<dbReference type="Gene3D" id="3.10.10.10">
    <property type="entry name" value="HIV Type 1 Reverse Transcriptase, subunit A, domain 1"/>
    <property type="match status" value="1"/>
</dbReference>
<keyword evidence="3" id="KW-1185">Reference proteome</keyword>
<dbReference type="PANTHER" id="PTHR47331">
    <property type="entry name" value="PHD-TYPE DOMAIN-CONTAINING PROTEIN"/>
    <property type="match status" value="1"/>
</dbReference>
<evidence type="ECO:0000313" key="2">
    <source>
        <dbReference type="EMBL" id="KRY03444.1"/>
    </source>
</evidence>
<proteinExistence type="predicted"/>
<evidence type="ECO:0000313" key="3">
    <source>
        <dbReference type="Proteomes" id="UP000054783"/>
    </source>
</evidence>
<feature type="domain" description="Reverse transcriptase" evidence="1">
    <location>
        <begin position="2"/>
        <end position="105"/>
    </location>
</feature>
<organism evidence="2 3">
    <name type="scientific">Trichinella patagoniensis</name>
    <dbReference type="NCBI Taxonomy" id="990121"/>
    <lineage>
        <taxon>Eukaryota</taxon>
        <taxon>Metazoa</taxon>
        <taxon>Ecdysozoa</taxon>
        <taxon>Nematoda</taxon>
        <taxon>Enoplea</taxon>
        <taxon>Dorylaimia</taxon>
        <taxon>Trichinellida</taxon>
        <taxon>Trichinellidae</taxon>
        <taxon>Trichinella</taxon>
    </lineage>
</organism>
<protein>
    <recommendedName>
        <fullName evidence="1">Reverse transcriptase domain-containing protein</fullName>
    </recommendedName>
</protein>
<gene>
    <name evidence="2" type="ORF">T12_12517</name>
</gene>
<accession>A0A0V0YSY1</accession>
<dbReference type="InterPro" id="IPR043502">
    <property type="entry name" value="DNA/RNA_pol_sf"/>
</dbReference>
<dbReference type="InterPro" id="IPR043128">
    <property type="entry name" value="Rev_trsase/Diguanyl_cyclase"/>
</dbReference>
<sequence>MYLQVQIREEDRDACRFLWRDETQEVCKYRLTRVCFGLTCSPFLAVSTVRVHARRHQATAPRAASEVLCNMYVDDLATSCESPDEARTLATQLEELMASGGFHLHKWASNEPAALRAIPTERRSTETRGC</sequence>
<dbReference type="Gene3D" id="3.30.70.270">
    <property type="match status" value="1"/>
</dbReference>
<dbReference type="AlphaFoldDB" id="A0A0V0YSY1"/>
<evidence type="ECO:0000259" key="1">
    <source>
        <dbReference type="Pfam" id="PF00078"/>
    </source>
</evidence>
<dbReference type="PANTHER" id="PTHR47331:SF1">
    <property type="entry name" value="GAG-LIKE PROTEIN"/>
    <property type="match status" value="1"/>
</dbReference>
<dbReference type="SUPFAM" id="SSF56672">
    <property type="entry name" value="DNA/RNA polymerases"/>
    <property type="match status" value="1"/>
</dbReference>
<reference evidence="2 3" key="1">
    <citation type="submission" date="2015-01" db="EMBL/GenBank/DDBJ databases">
        <title>Evolution of Trichinella species and genotypes.</title>
        <authorList>
            <person name="Korhonen P.K."/>
            <person name="Edoardo P."/>
            <person name="Giuseppe L.R."/>
            <person name="Gasser R.B."/>
        </authorList>
    </citation>
    <scope>NUCLEOTIDE SEQUENCE [LARGE SCALE GENOMIC DNA]</scope>
    <source>
        <strain evidence="2">ISS2496</strain>
    </source>
</reference>